<evidence type="ECO:0000313" key="4">
    <source>
        <dbReference type="Proteomes" id="UP000286931"/>
    </source>
</evidence>
<accession>A0A401YD08</accession>
<evidence type="ECO:0000313" key="3">
    <source>
        <dbReference type="EMBL" id="GCD92478.1"/>
    </source>
</evidence>
<comment type="caution">
    <text evidence="3">The sequence shown here is derived from an EMBL/GenBank/DDBJ whole genome shotgun (WGS) entry which is preliminary data.</text>
</comment>
<evidence type="ECO:0000256" key="1">
    <source>
        <dbReference type="SAM" id="MobiDB-lite"/>
    </source>
</evidence>
<keyword evidence="2" id="KW-1133">Transmembrane helix</keyword>
<name>A0A401YD08_9ACTN</name>
<gene>
    <name evidence="3" type="ORF">EHYA_00116</name>
</gene>
<keyword evidence="4" id="KW-1185">Reference proteome</keyword>
<protein>
    <submittedName>
        <fullName evidence="3">Uncharacterized protein</fullName>
    </submittedName>
</protein>
<evidence type="ECO:0000256" key="2">
    <source>
        <dbReference type="SAM" id="Phobius"/>
    </source>
</evidence>
<organism evidence="3 4">
    <name type="scientific">Embleya hyalina</name>
    <dbReference type="NCBI Taxonomy" id="516124"/>
    <lineage>
        <taxon>Bacteria</taxon>
        <taxon>Bacillati</taxon>
        <taxon>Actinomycetota</taxon>
        <taxon>Actinomycetes</taxon>
        <taxon>Kitasatosporales</taxon>
        <taxon>Streptomycetaceae</taxon>
        <taxon>Embleya</taxon>
    </lineage>
</organism>
<dbReference type="Proteomes" id="UP000286931">
    <property type="component" value="Unassembled WGS sequence"/>
</dbReference>
<feature type="transmembrane region" description="Helical" evidence="2">
    <location>
        <begin position="24"/>
        <end position="42"/>
    </location>
</feature>
<keyword evidence="2" id="KW-0812">Transmembrane</keyword>
<sequence>MCRGSVPWPGMTGVGDSKRQQGNLVLLVAALLFAVIVLPRVLEDDRHDKGAAGAPAALAAVTKGAPTAGLPTGSPTVRGLPADPRQTPGRSAAGSDSRPGGSVPTAVRDPRADAFAAVAHNGTCLNAWQTGTERGSGWNTDIPRAVDCDSDSAFVRVAGVNATNCPISDPGVTSWRYREVELCLERQFRKGQCFLVSRSGGTENTPRYSANLFTWIDCDAARIPASFDSLLAVTGVYRAPADVRAGACARVANDRTYYWYWVAHQNTTLVCATYPNR</sequence>
<feature type="region of interest" description="Disordered" evidence="1">
    <location>
        <begin position="65"/>
        <end position="107"/>
    </location>
</feature>
<dbReference type="AlphaFoldDB" id="A0A401YD08"/>
<reference evidence="3 4" key="1">
    <citation type="submission" date="2018-12" db="EMBL/GenBank/DDBJ databases">
        <title>Draft genome sequence of Embleya hyalina NBRC 13850T.</title>
        <authorList>
            <person name="Komaki H."/>
            <person name="Hosoyama A."/>
            <person name="Kimura A."/>
            <person name="Ichikawa N."/>
            <person name="Tamura T."/>
        </authorList>
    </citation>
    <scope>NUCLEOTIDE SEQUENCE [LARGE SCALE GENOMIC DNA]</scope>
    <source>
        <strain evidence="3 4">NBRC 13850</strain>
    </source>
</reference>
<proteinExistence type="predicted"/>
<dbReference type="EMBL" id="BIFH01000013">
    <property type="protein sequence ID" value="GCD92478.1"/>
    <property type="molecule type" value="Genomic_DNA"/>
</dbReference>
<keyword evidence="2" id="KW-0472">Membrane</keyword>